<evidence type="ECO:0000313" key="2">
    <source>
        <dbReference type="EMBL" id="QDU44703.1"/>
    </source>
</evidence>
<evidence type="ECO:0000313" key="3">
    <source>
        <dbReference type="Proteomes" id="UP000319383"/>
    </source>
</evidence>
<dbReference type="RefSeq" id="WP_145377015.1">
    <property type="nucleotide sequence ID" value="NZ_CP036276.1"/>
</dbReference>
<sequence length="117" mass="12894">MSLEQWSEHNELLNAFRESIQHSTRGLISDLSVDLTDDNCVVLSATSRNYHVAQLVIQATKSFADKHPLFPETRLLLGVVGSTLALVVPHIPSDDARNTVSTHDSDRHPQLTLPASV</sequence>
<feature type="compositionally biased region" description="Basic and acidic residues" evidence="1">
    <location>
        <begin position="95"/>
        <end position="109"/>
    </location>
</feature>
<dbReference type="AlphaFoldDB" id="A0A517ZQK9"/>
<keyword evidence="3" id="KW-1185">Reference proteome</keyword>
<evidence type="ECO:0000256" key="1">
    <source>
        <dbReference type="SAM" id="MobiDB-lite"/>
    </source>
</evidence>
<proteinExistence type="predicted"/>
<accession>A0A517ZQK9</accession>
<dbReference type="Proteomes" id="UP000319383">
    <property type="component" value="Chromosome"/>
</dbReference>
<feature type="region of interest" description="Disordered" evidence="1">
    <location>
        <begin position="95"/>
        <end position="117"/>
    </location>
</feature>
<gene>
    <name evidence="2" type="ORF">Mal52_31890</name>
</gene>
<dbReference type="EMBL" id="CP036276">
    <property type="protein sequence ID" value="QDU44703.1"/>
    <property type="molecule type" value="Genomic_DNA"/>
</dbReference>
<organism evidence="2 3">
    <name type="scientific">Symmachiella dynata</name>
    <dbReference type="NCBI Taxonomy" id="2527995"/>
    <lineage>
        <taxon>Bacteria</taxon>
        <taxon>Pseudomonadati</taxon>
        <taxon>Planctomycetota</taxon>
        <taxon>Planctomycetia</taxon>
        <taxon>Planctomycetales</taxon>
        <taxon>Planctomycetaceae</taxon>
        <taxon>Symmachiella</taxon>
    </lineage>
</organism>
<protein>
    <submittedName>
        <fullName evidence="2">Uncharacterized protein</fullName>
    </submittedName>
</protein>
<dbReference type="KEGG" id="sdyn:Mal52_31890"/>
<reference evidence="2 3" key="1">
    <citation type="submission" date="2019-02" db="EMBL/GenBank/DDBJ databases">
        <title>Deep-cultivation of Planctomycetes and their phenomic and genomic characterization uncovers novel biology.</title>
        <authorList>
            <person name="Wiegand S."/>
            <person name="Jogler M."/>
            <person name="Boedeker C."/>
            <person name="Pinto D."/>
            <person name="Vollmers J."/>
            <person name="Rivas-Marin E."/>
            <person name="Kohn T."/>
            <person name="Peeters S.H."/>
            <person name="Heuer A."/>
            <person name="Rast P."/>
            <person name="Oberbeckmann S."/>
            <person name="Bunk B."/>
            <person name="Jeske O."/>
            <person name="Meyerdierks A."/>
            <person name="Storesund J.E."/>
            <person name="Kallscheuer N."/>
            <person name="Luecker S."/>
            <person name="Lage O.M."/>
            <person name="Pohl T."/>
            <person name="Merkel B.J."/>
            <person name="Hornburger P."/>
            <person name="Mueller R.-W."/>
            <person name="Bruemmer F."/>
            <person name="Labrenz M."/>
            <person name="Spormann A.M."/>
            <person name="Op den Camp H."/>
            <person name="Overmann J."/>
            <person name="Amann R."/>
            <person name="Jetten M.S.M."/>
            <person name="Mascher T."/>
            <person name="Medema M.H."/>
            <person name="Devos D.P."/>
            <person name="Kaster A.-K."/>
            <person name="Ovreas L."/>
            <person name="Rohde M."/>
            <person name="Galperin M.Y."/>
            <person name="Jogler C."/>
        </authorList>
    </citation>
    <scope>NUCLEOTIDE SEQUENCE [LARGE SCALE GENOMIC DNA]</scope>
    <source>
        <strain evidence="2 3">Mal52</strain>
    </source>
</reference>
<name>A0A517ZQK9_9PLAN</name>